<keyword evidence="2" id="KW-0326">Glycosidase</keyword>
<evidence type="ECO:0000313" key="5">
    <source>
        <dbReference type="Proteomes" id="UP000674938"/>
    </source>
</evidence>
<gene>
    <name evidence="4" type="primary">rihC</name>
    <name evidence="4" type="ORF">I6N95_08935</name>
</gene>
<dbReference type="InterPro" id="IPR036452">
    <property type="entry name" value="Ribo_hydro-like"/>
</dbReference>
<reference evidence="4" key="1">
    <citation type="submission" date="2020-12" db="EMBL/GenBank/DDBJ databases">
        <title>Vagococcus allomyrinae sp. nov. and Enterococcus lavae sp. nov., isolated from the larvae of Allomyrina dichotoma.</title>
        <authorList>
            <person name="Lee S.D."/>
        </authorList>
    </citation>
    <scope>NUCLEOTIDE SEQUENCE</scope>
    <source>
        <strain evidence="4">BWB3-3</strain>
    </source>
</reference>
<keyword evidence="5" id="KW-1185">Reference proteome</keyword>
<dbReference type="Pfam" id="PF01156">
    <property type="entry name" value="IU_nuc_hydro"/>
    <property type="match status" value="1"/>
</dbReference>
<comment type="caution">
    <text evidence="4">The sequence shown here is derived from an EMBL/GenBank/DDBJ whole genome shotgun (WGS) entry which is preliminary data.</text>
</comment>
<protein>
    <submittedName>
        <fullName evidence="4">Ribonucleoside hydrolase RihC</fullName>
    </submittedName>
</protein>
<dbReference type="SUPFAM" id="SSF53590">
    <property type="entry name" value="Nucleoside hydrolase"/>
    <property type="match status" value="1"/>
</dbReference>
<feature type="domain" description="Inosine/uridine-preferring nucleoside hydrolase" evidence="3">
    <location>
        <begin position="12"/>
        <end position="301"/>
    </location>
</feature>
<dbReference type="Proteomes" id="UP000674938">
    <property type="component" value="Unassembled WGS sequence"/>
</dbReference>
<dbReference type="AlphaFoldDB" id="A0A940SRR5"/>
<accession>A0A940SRR5</accession>
<dbReference type="PANTHER" id="PTHR12304">
    <property type="entry name" value="INOSINE-URIDINE PREFERRING NUCLEOSIDE HYDROLASE"/>
    <property type="match status" value="1"/>
</dbReference>
<sequence length="312" mass="33920">MNTSGINGSRAIILDTDPGIDDAIAIALALSSKKLDIQLFTTVMGNVSLEKVTQNLLKLLAFFEKNIPVAKGAALPLLKDVIDASDIHGNSGMDGYEFPEEASHLLSKNHAVIEMHNQLMKNTGKTTIVAIGPLTNLALLLRMYPESVKQIDEIVLMGGSVSRGNKGVLSEFNIAVDPEAAKIVFESGLPIAMVGLDVGLKALVYPEDSEKIKAMNKTGDMMYHLFKKYRGGSFKTGLKMYDSCAVAYLLAPEMFDIETTFVGVEINGTYTSGATVVDLKGYLGQQPNAKVCVDIDENVFKKWFMESIERCI</sequence>
<dbReference type="GO" id="GO:0006152">
    <property type="term" value="P:purine nucleoside catabolic process"/>
    <property type="evidence" value="ECO:0007669"/>
    <property type="project" value="TreeGrafter"/>
</dbReference>
<dbReference type="InterPro" id="IPR001910">
    <property type="entry name" value="Inosine/uridine_hydrolase_dom"/>
</dbReference>
<dbReference type="GO" id="GO:0005829">
    <property type="term" value="C:cytosol"/>
    <property type="evidence" value="ECO:0007669"/>
    <property type="project" value="TreeGrafter"/>
</dbReference>
<dbReference type="CDD" id="cd02651">
    <property type="entry name" value="nuc_hydro_IU_UC_XIUA"/>
    <property type="match status" value="1"/>
</dbReference>
<dbReference type="InterPro" id="IPR015910">
    <property type="entry name" value="I/U_nuclsd_hydro_CS"/>
</dbReference>
<dbReference type="Gene3D" id="3.90.245.10">
    <property type="entry name" value="Ribonucleoside hydrolase-like"/>
    <property type="match status" value="1"/>
</dbReference>
<dbReference type="GO" id="GO:0045437">
    <property type="term" value="F:uridine nucleosidase activity"/>
    <property type="evidence" value="ECO:0007669"/>
    <property type="project" value="UniProtKB-ARBA"/>
</dbReference>
<organism evidence="4 5">
    <name type="scientific">Vagococcus allomyrinae</name>
    <dbReference type="NCBI Taxonomy" id="2794353"/>
    <lineage>
        <taxon>Bacteria</taxon>
        <taxon>Bacillati</taxon>
        <taxon>Bacillota</taxon>
        <taxon>Bacilli</taxon>
        <taxon>Lactobacillales</taxon>
        <taxon>Enterococcaceae</taxon>
        <taxon>Vagococcus</taxon>
    </lineage>
</organism>
<dbReference type="EMBL" id="JAEEGA010000005">
    <property type="protein sequence ID" value="MBP1041127.1"/>
    <property type="molecule type" value="Genomic_DNA"/>
</dbReference>
<evidence type="ECO:0000313" key="4">
    <source>
        <dbReference type="EMBL" id="MBP1041127.1"/>
    </source>
</evidence>
<dbReference type="RefSeq" id="WP_209526774.1">
    <property type="nucleotide sequence ID" value="NZ_JAEEGA010000005.1"/>
</dbReference>
<evidence type="ECO:0000259" key="3">
    <source>
        <dbReference type="Pfam" id="PF01156"/>
    </source>
</evidence>
<name>A0A940SRR5_9ENTE</name>
<dbReference type="InterPro" id="IPR023186">
    <property type="entry name" value="IUNH"/>
</dbReference>
<dbReference type="PROSITE" id="PS01247">
    <property type="entry name" value="IUNH"/>
    <property type="match status" value="1"/>
</dbReference>
<dbReference type="PANTHER" id="PTHR12304:SF15">
    <property type="entry name" value="NON-SPECIFIC RIBONUCLEOSIDE HYDROLASE RIHC"/>
    <property type="match status" value="1"/>
</dbReference>
<dbReference type="NCBIfam" id="NF008036">
    <property type="entry name" value="PRK10768.1"/>
    <property type="match status" value="1"/>
</dbReference>
<proteinExistence type="predicted"/>
<dbReference type="GO" id="GO:0008477">
    <property type="term" value="F:purine nucleosidase activity"/>
    <property type="evidence" value="ECO:0007669"/>
    <property type="project" value="TreeGrafter"/>
</dbReference>
<keyword evidence="1 4" id="KW-0378">Hydrolase</keyword>
<evidence type="ECO:0000256" key="1">
    <source>
        <dbReference type="ARBA" id="ARBA00022801"/>
    </source>
</evidence>
<evidence type="ECO:0000256" key="2">
    <source>
        <dbReference type="ARBA" id="ARBA00023295"/>
    </source>
</evidence>